<dbReference type="AlphaFoldDB" id="A0A319ERU3"/>
<dbReference type="STRING" id="1448318.A0A319ERU3"/>
<dbReference type="GO" id="GO:0000981">
    <property type="term" value="F:DNA-binding transcription factor activity, RNA polymerase II-specific"/>
    <property type="evidence" value="ECO:0007669"/>
    <property type="project" value="InterPro"/>
</dbReference>
<dbReference type="GO" id="GO:0008270">
    <property type="term" value="F:zinc ion binding"/>
    <property type="evidence" value="ECO:0007669"/>
    <property type="project" value="UniProtKB-KW"/>
</dbReference>
<evidence type="ECO:0000313" key="9">
    <source>
        <dbReference type="EMBL" id="PYI03589.1"/>
    </source>
</evidence>
<dbReference type="Gene3D" id="4.10.240.10">
    <property type="entry name" value="Zn(2)-C6 fungal-type DNA-binding domain"/>
    <property type="match status" value="1"/>
</dbReference>
<evidence type="ECO:0000256" key="5">
    <source>
        <dbReference type="ARBA" id="ARBA00023163"/>
    </source>
</evidence>
<accession>A0A319ERU3</accession>
<evidence type="ECO:0000256" key="6">
    <source>
        <dbReference type="ARBA" id="ARBA00023242"/>
    </source>
</evidence>
<feature type="domain" description="C2H2-type" evidence="8">
    <location>
        <begin position="5"/>
        <end position="34"/>
    </location>
</feature>
<evidence type="ECO:0000256" key="4">
    <source>
        <dbReference type="ARBA" id="ARBA00023125"/>
    </source>
</evidence>
<sequence length="539" mass="60104">MNQSLACGFCGRAYLRSDVLRRHFQICKQKGSVPAPTPAKPGRRRTACNACVEARLFCDGESACETCLQKGLDCSFTHMQEQSSGSGSPRKIPTIESSQSDRIAGPAKMAIPFLLHYADTGNEPEPGSLRLLAQCGTGDCAVNHDSHGVNMFAETWESLFNSFINPSTLSPSCGIQPSPTDRFGSELLESTSTRLLSLLTNSDRGPPDRVRPDLDRAEELFTPRNIGNFLEALLDNPFNAHFFHTASFNPNTASVNLLLTMVLLGATYITSHNASDLAQYSEIAESLIFDDPEFQTLVHGRNSSPPDERRILEMLQAALFAIIRRLRVQRFPAVITIIRTLNLTDITNDLIPYSSTWESYLLREGLVRVMTGIHLFNYYCIMFYRHPTQLRITEMTFEIPQRDDLYHARNATEWEQLSTMDSGTRDPMRLRTVIRDYMSAGNNHPDEGCYPKTPLGLFVVLSALHCVLFELLALHAVMNDAPGFIIHAVEYWWVAKALIQHPSAALVQGTESCNSRHGFRRLVERLGPAGLVRACPHAG</sequence>
<reference evidence="9 10" key="1">
    <citation type="submission" date="2018-02" db="EMBL/GenBank/DDBJ databases">
        <title>The genomes of Aspergillus section Nigri reveals drivers in fungal speciation.</title>
        <authorList>
            <consortium name="DOE Joint Genome Institute"/>
            <person name="Vesth T.C."/>
            <person name="Nybo J."/>
            <person name="Theobald S."/>
            <person name="Brandl J."/>
            <person name="Frisvad J.C."/>
            <person name="Nielsen K.F."/>
            <person name="Lyhne E.K."/>
            <person name="Kogle M.E."/>
            <person name="Kuo A."/>
            <person name="Riley R."/>
            <person name="Clum A."/>
            <person name="Nolan M."/>
            <person name="Lipzen A."/>
            <person name="Salamov A."/>
            <person name="Henrissat B."/>
            <person name="Wiebenga A."/>
            <person name="De vries R.P."/>
            <person name="Grigoriev I.V."/>
            <person name="Mortensen U.H."/>
            <person name="Andersen M.R."/>
            <person name="Baker S.E."/>
        </authorList>
    </citation>
    <scope>NUCLEOTIDE SEQUENCE [LARGE SCALE GENOMIC DNA]</scope>
    <source>
        <strain evidence="9 10">CBS 121057</strain>
    </source>
</reference>
<keyword evidence="3" id="KW-0805">Transcription regulation</keyword>
<keyword evidence="10" id="KW-1185">Reference proteome</keyword>
<dbReference type="PANTHER" id="PTHR47660">
    <property type="entry name" value="TRANSCRIPTION FACTOR WITH C2H2 AND ZN(2)-CYS(6) DNA BINDING DOMAIN (EUROFUNG)-RELATED-RELATED"/>
    <property type="match status" value="1"/>
</dbReference>
<evidence type="ECO:0000313" key="10">
    <source>
        <dbReference type="Proteomes" id="UP000248423"/>
    </source>
</evidence>
<evidence type="ECO:0000256" key="2">
    <source>
        <dbReference type="ARBA" id="ARBA00022833"/>
    </source>
</evidence>
<evidence type="ECO:0000259" key="8">
    <source>
        <dbReference type="PROSITE" id="PS50157"/>
    </source>
</evidence>
<name>A0A319ERU3_ASPSB</name>
<dbReference type="PROSITE" id="PS50157">
    <property type="entry name" value="ZINC_FINGER_C2H2_2"/>
    <property type="match status" value="1"/>
</dbReference>
<keyword evidence="1" id="KW-0479">Metal-binding</keyword>
<dbReference type="PANTHER" id="PTHR47660:SF3">
    <property type="entry name" value="FINGER DOMAIN PROTEIN, PUTATIVE (AFU_ORTHOLOGUE AFUA_4G03310)-RELATED"/>
    <property type="match status" value="1"/>
</dbReference>
<keyword evidence="5" id="KW-0804">Transcription</keyword>
<evidence type="ECO:0000256" key="3">
    <source>
        <dbReference type="ARBA" id="ARBA00023015"/>
    </source>
</evidence>
<dbReference type="OrthoDB" id="654211at2759"/>
<organism evidence="9 10">
    <name type="scientific">Aspergillus sclerotiicarbonarius (strain CBS 121057 / IBT 28362)</name>
    <dbReference type="NCBI Taxonomy" id="1448318"/>
    <lineage>
        <taxon>Eukaryota</taxon>
        <taxon>Fungi</taxon>
        <taxon>Dikarya</taxon>
        <taxon>Ascomycota</taxon>
        <taxon>Pezizomycotina</taxon>
        <taxon>Eurotiomycetes</taxon>
        <taxon>Eurotiomycetidae</taxon>
        <taxon>Eurotiales</taxon>
        <taxon>Aspergillaceae</taxon>
        <taxon>Aspergillus</taxon>
        <taxon>Aspergillus subgen. Circumdati</taxon>
    </lineage>
</organism>
<evidence type="ECO:0000256" key="7">
    <source>
        <dbReference type="PROSITE-ProRule" id="PRU00042"/>
    </source>
</evidence>
<dbReference type="Proteomes" id="UP000248423">
    <property type="component" value="Unassembled WGS sequence"/>
</dbReference>
<keyword evidence="7" id="KW-0863">Zinc-finger</keyword>
<keyword evidence="6" id="KW-0539">Nucleus</keyword>
<dbReference type="EMBL" id="KZ826379">
    <property type="protein sequence ID" value="PYI03589.1"/>
    <property type="molecule type" value="Genomic_DNA"/>
</dbReference>
<keyword evidence="2" id="KW-0862">Zinc</keyword>
<gene>
    <name evidence="9" type="ORF">BO78DRAFT_409772</name>
</gene>
<proteinExistence type="predicted"/>
<dbReference type="SUPFAM" id="SSF57701">
    <property type="entry name" value="Zn2/Cys6 DNA-binding domain"/>
    <property type="match status" value="1"/>
</dbReference>
<dbReference type="InterPro" id="IPR036864">
    <property type="entry name" value="Zn2-C6_fun-type_DNA-bd_sf"/>
</dbReference>
<keyword evidence="4" id="KW-0238">DNA-binding</keyword>
<dbReference type="GO" id="GO:0003677">
    <property type="term" value="F:DNA binding"/>
    <property type="evidence" value="ECO:0007669"/>
    <property type="project" value="UniProtKB-KW"/>
</dbReference>
<dbReference type="VEuPathDB" id="FungiDB:BO78DRAFT_409772"/>
<evidence type="ECO:0000256" key="1">
    <source>
        <dbReference type="ARBA" id="ARBA00022723"/>
    </source>
</evidence>
<dbReference type="InterPro" id="IPR013087">
    <property type="entry name" value="Znf_C2H2_type"/>
</dbReference>
<protein>
    <recommendedName>
        <fullName evidence="8">C2H2-type domain-containing protein</fullName>
    </recommendedName>
</protein>